<evidence type="ECO:0000259" key="2">
    <source>
        <dbReference type="Pfam" id="PF11740"/>
    </source>
</evidence>
<dbReference type="AlphaFoldDB" id="A0A5S4ERG2"/>
<organism evidence="3 4">
    <name type="scientific">Candidatus Accumulibacter phosphatis</name>
    <dbReference type="NCBI Taxonomy" id="327160"/>
    <lineage>
        <taxon>Bacteria</taxon>
        <taxon>Pseudomonadati</taxon>
        <taxon>Pseudomonadota</taxon>
        <taxon>Betaproteobacteria</taxon>
        <taxon>Candidatus Accumulibacter</taxon>
    </lineage>
</organism>
<accession>A0A5S4ERG2</accession>
<feature type="coiled-coil region" evidence="1">
    <location>
        <begin position="113"/>
        <end position="200"/>
    </location>
</feature>
<feature type="domain" description="KfrA N-terminal DNA-binding" evidence="2">
    <location>
        <begin position="9"/>
        <end position="126"/>
    </location>
</feature>
<sequence length="330" mass="37251">MARTSAVEYERVAEACSSLFLEGKSPSFESVYELIGRKGGAKVVQGMIADWRKEMANRFMAGRTNPDLPEALITEADKVLSVVWRLALEKSDAAYADERSRLDQARIDMAAAVTQAQERAAEFEREALSLQGERQALQARLQANQAEIEDLRQRLSDTTTLLRARDEQIGQMREDGARLANTLESERRNHEVELLAERDRHEQAVNAERQRAHESVEREREIAAGERQYLMRQTDEIRQAAKANEAVLKEQLHEAKAFAESFQARAGRAESEAAFWRGKAEAAAEESNRWQRVSEEAAGKIDGLQGRIRILEHELAQRAPEESPTEKPAN</sequence>
<keyword evidence="4" id="KW-1185">Reference proteome</keyword>
<dbReference type="Proteomes" id="UP000306324">
    <property type="component" value="Unassembled WGS sequence"/>
</dbReference>
<protein>
    <submittedName>
        <fullName evidence="3">Putative KfrA protein</fullName>
    </submittedName>
</protein>
<reference evidence="3 4" key="1">
    <citation type="submission" date="2019-04" db="EMBL/GenBank/DDBJ databases">
        <title>A novel phosphate-accumulating bacterium identified in bioreactor for phosphate removal from wastewater.</title>
        <authorList>
            <person name="Kotlyarov R.Y."/>
            <person name="Beletsky A.V."/>
            <person name="Kallistova A.Y."/>
            <person name="Dorofeev A.G."/>
            <person name="Nikolaev Y.Y."/>
            <person name="Pimenov N.V."/>
            <person name="Ravin N.V."/>
            <person name="Mardanov A.V."/>
        </authorList>
    </citation>
    <scope>NUCLEOTIDE SEQUENCE [LARGE SCALE GENOMIC DNA]</scope>
    <source>
        <strain evidence="3 4">Bin19</strain>
    </source>
</reference>
<keyword evidence="1" id="KW-0175">Coiled coil</keyword>
<evidence type="ECO:0000313" key="3">
    <source>
        <dbReference type="EMBL" id="TMQ78090.1"/>
    </source>
</evidence>
<dbReference type="EMBL" id="SWAD01000012">
    <property type="protein sequence ID" value="TMQ78090.1"/>
    <property type="molecule type" value="Genomic_DNA"/>
</dbReference>
<comment type="caution">
    <text evidence="3">The sequence shown here is derived from an EMBL/GenBank/DDBJ whole genome shotgun (WGS) entry which is preliminary data.</text>
</comment>
<dbReference type="RefSeq" id="WP_138677512.1">
    <property type="nucleotide sequence ID" value="NZ_SWAD01000012.1"/>
</dbReference>
<dbReference type="InterPro" id="IPR021104">
    <property type="entry name" value="KfrA_DNA-bd_N"/>
</dbReference>
<dbReference type="OrthoDB" id="9179597at2"/>
<evidence type="ECO:0000256" key="1">
    <source>
        <dbReference type="SAM" id="Coils"/>
    </source>
</evidence>
<evidence type="ECO:0000313" key="4">
    <source>
        <dbReference type="Proteomes" id="UP000306324"/>
    </source>
</evidence>
<dbReference type="Pfam" id="PF11740">
    <property type="entry name" value="KfrA_N"/>
    <property type="match status" value="1"/>
</dbReference>
<proteinExistence type="predicted"/>
<gene>
    <name evidence="3" type="ORF">ACCUM_2305</name>
</gene>
<name>A0A5S4ERG2_9PROT</name>